<dbReference type="OrthoDB" id="60662at2759"/>
<sequence>MSARYKRVRRLLCCAAAFVVLYIEIAGSVATRAALFGVNGLAAPSIAYRSPFIERFLASLGEGNSSGPIMPILYLTSPDGGATINVLDSGCPAAKPGGMYCPTYLTELLGHLFSPPRLWHPVGIRNFSVVVDCGYGGILLHDTTALKVHLLDAARATVTTVVLQTINVLRPDKHIAGVGGLANVATTNLSVPAQAATYHHLLRRDFPFELGPFEEVALDATAPATWAATQLSTGERFVLFGTDGLYRGTPRLHGNYAHYNWSLPSDAMAFATSTAYYEAPYSIDSYAWVRCLLGLGIAFNLGLNMAVAGVIVVNMWHHQRQVWIPDFYPSVQRRIQLRALLLLGATISNDCWHVFEYCLQKGNAREGWNSGFVLEDMVRSDGLTYLLSLAVTLADVLKTRLGLDVLVAIYVVCLSCRLQLLQTCGWCLAETNAFLAANYMACIVSEPDKPMSLWMYHDNAVTPLCLLVTELTWFIVAVSLALVYAISSKVVDVAPPAFARWTRVEPMVTVHVTPKRRPALKEPRAHGRALPPWHRPASVGVVCAGAHSESGRFEQSDAQLLAETHGIVAPFDEDPEARTFVSASGVWLLGYLVLKSTYLVEIHAYPWLWLNVTCRRDLFRIYCFRIGLRGRTSADMELLRCADIAPTDLVTDISLQPLQWTHRRQ</sequence>
<dbReference type="STRING" id="1202772.A0A1V9YU20"/>
<dbReference type="AlphaFoldDB" id="A0A1V9YU20"/>
<proteinExistence type="predicted"/>
<feature type="transmembrane region" description="Helical" evidence="1">
    <location>
        <begin position="461"/>
        <end position="486"/>
    </location>
</feature>
<keyword evidence="1" id="KW-0812">Transmembrane</keyword>
<keyword evidence="1" id="KW-1133">Transmembrane helix</keyword>
<evidence type="ECO:0000313" key="3">
    <source>
        <dbReference type="Proteomes" id="UP000243579"/>
    </source>
</evidence>
<keyword evidence="1" id="KW-0472">Membrane</keyword>
<evidence type="ECO:0000256" key="1">
    <source>
        <dbReference type="SAM" id="Phobius"/>
    </source>
</evidence>
<feature type="transmembrane region" description="Helical" evidence="1">
    <location>
        <begin position="292"/>
        <end position="313"/>
    </location>
</feature>
<name>A0A1V9YU20_ACHHY</name>
<evidence type="ECO:0008006" key="4">
    <source>
        <dbReference type="Google" id="ProtNLM"/>
    </source>
</evidence>
<comment type="caution">
    <text evidence="2">The sequence shown here is derived from an EMBL/GenBank/DDBJ whole genome shotgun (WGS) entry which is preliminary data.</text>
</comment>
<accession>A0A1V9YU20</accession>
<dbReference type="EMBL" id="JNBR01000908">
    <property type="protein sequence ID" value="OQR89177.1"/>
    <property type="molecule type" value="Genomic_DNA"/>
</dbReference>
<keyword evidence="3" id="KW-1185">Reference proteome</keyword>
<reference evidence="2 3" key="1">
    <citation type="journal article" date="2014" name="Genome Biol. Evol.">
        <title>The secreted proteins of Achlya hypogyna and Thraustotheca clavata identify the ancestral oomycete secretome and reveal gene acquisitions by horizontal gene transfer.</title>
        <authorList>
            <person name="Misner I."/>
            <person name="Blouin N."/>
            <person name="Leonard G."/>
            <person name="Richards T.A."/>
            <person name="Lane C.E."/>
        </authorList>
    </citation>
    <scope>NUCLEOTIDE SEQUENCE [LARGE SCALE GENOMIC DNA]</scope>
    <source>
        <strain evidence="2 3">ATCC 48635</strain>
    </source>
</reference>
<gene>
    <name evidence="2" type="ORF">ACHHYP_06438</name>
</gene>
<protein>
    <recommendedName>
        <fullName evidence="4">Transmembrane protein</fullName>
    </recommendedName>
</protein>
<organism evidence="2 3">
    <name type="scientific">Achlya hypogyna</name>
    <name type="common">Oomycete</name>
    <name type="synonym">Protoachlya hypogyna</name>
    <dbReference type="NCBI Taxonomy" id="1202772"/>
    <lineage>
        <taxon>Eukaryota</taxon>
        <taxon>Sar</taxon>
        <taxon>Stramenopiles</taxon>
        <taxon>Oomycota</taxon>
        <taxon>Saprolegniomycetes</taxon>
        <taxon>Saprolegniales</taxon>
        <taxon>Achlyaceae</taxon>
        <taxon>Achlya</taxon>
    </lineage>
</organism>
<dbReference type="Proteomes" id="UP000243579">
    <property type="component" value="Unassembled WGS sequence"/>
</dbReference>
<evidence type="ECO:0000313" key="2">
    <source>
        <dbReference type="EMBL" id="OQR89177.1"/>
    </source>
</evidence>